<organism evidence="2 3">
    <name type="scientific">Microbacterium resistens</name>
    <dbReference type="NCBI Taxonomy" id="156977"/>
    <lineage>
        <taxon>Bacteria</taxon>
        <taxon>Bacillati</taxon>
        <taxon>Actinomycetota</taxon>
        <taxon>Actinomycetes</taxon>
        <taxon>Micrococcales</taxon>
        <taxon>Microbacteriaceae</taxon>
        <taxon>Microbacterium</taxon>
    </lineage>
</organism>
<proteinExistence type="predicted"/>
<gene>
    <name evidence="2" type="ORF">J2Y69_001564</name>
</gene>
<feature type="transmembrane region" description="Helical" evidence="1">
    <location>
        <begin position="25"/>
        <end position="44"/>
    </location>
</feature>
<evidence type="ECO:0000313" key="2">
    <source>
        <dbReference type="EMBL" id="MDR6866965.1"/>
    </source>
</evidence>
<name>A0ABU1SBH0_9MICO</name>
<accession>A0ABU1SBH0</accession>
<dbReference type="RefSeq" id="WP_310019264.1">
    <property type="nucleotide sequence ID" value="NZ_JAVDUM010000005.1"/>
</dbReference>
<reference evidence="2 3" key="1">
    <citation type="submission" date="2023-07" db="EMBL/GenBank/DDBJ databases">
        <title>Sorghum-associated microbial communities from plants grown in Nebraska, USA.</title>
        <authorList>
            <person name="Schachtman D."/>
        </authorList>
    </citation>
    <scope>NUCLEOTIDE SEQUENCE [LARGE SCALE GENOMIC DNA]</scope>
    <source>
        <strain evidence="2 3">2980</strain>
    </source>
</reference>
<evidence type="ECO:0000256" key="1">
    <source>
        <dbReference type="SAM" id="Phobius"/>
    </source>
</evidence>
<comment type="caution">
    <text evidence="2">The sequence shown here is derived from an EMBL/GenBank/DDBJ whole genome shotgun (WGS) entry which is preliminary data.</text>
</comment>
<keyword evidence="3" id="KW-1185">Reference proteome</keyword>
<dbReference type="EMBL" id="JAVDUM010000005">
    <property type="protein sequence ID" value="MDR6866965.1"/>
    <property type="molecule type" value="Genomic_DNA"/>
</dbReference>
<keyword evidence="1" id="KW-0472">Membrane</keyword>
<dbReference type="Proteomes" id="UP001259347">
    <property type="component" value="Unassembled WGS sequence"/>
</dbReference>
<sequence length="45" mass="5044">MKTMTDISRFGFEELDEADAPDAETFWWGMWLGIGYVGTIAVLAT</sequence>
<evidence type="ECO:0000313" key="3">
    <source>
        <dbReference type="Proteomes" id="UP001259347"/>
    </source>
</evidence>
<keyword evidence="1" id="KW-0812">Transmembrane</keyword>
<keyword evidence="1" id="KW-1133">Transmembrane helix</keyword>
<protein>
    <submittedName>
        <fullName evidence="2">Uncharacterized protein</fullName>
    </submittedName>
</protein>